<gene>
    <name evidence="2" type="ORF">MNEG_15530</name>
</gene>
<keyword evidence="3" id="KW-1185">Reference proteome</keyword>
<proteinExistence type="predicted"/>
<feature type="chain" id="PRO_5002246004" evidence="1">
    <location>
        <begin position="30"/>
        <end position="218"/>
    </location>
</feature>
<protein>
    <submittedName>
        <fullName evidence="2">Uncharacterized protein</fullName>
    </submittedName>
</protein>
<dbReference type="RefSeq" id="XP_013891453.1">
    <property type="nucleotide sequence ID" value="XM_014035999.1"/>
</dbReference>
<keyword evidence="1" id="KW-0732">Signal</keyword>
<name>A0A0D2K8G9_9CHLO</name>
<evidence type="ECO:0000313" key="2">
    <source>
        <dbReference type="EMBL" id="KIY92433.1"/>
    </source>
</evidence>
<dbReference type="GeneID" id="25733201"/>
<dbReference type="KEGG" id="mng:MNEG_15530"/>
<dbReference type="EMBL" id="KK105626">
    <property type="protein sequence ID" value="KIY92433.1"/>
    <property type="molecule type" value="Genomic_DNA"/>
</dbReference>
<reference evidence="2 3" key="1">
    <citation type="journal article" date="2013" name="BMC Genomics">
        <title>Reconstruction of the lipid metabolism for the microalga Monoraphidium neglectum from its genome sequence reveals characteristics suitable for biofuel production.</title>
        <authorList>
            <person name="Bogen C."/>
            <person name="Al-Dilaimi A."/>
            <person name="Albersmeier A."/>
            <person name="Wichmann J."/>
            <person name="Grundmann M."/>
            <person name="Rupp O."/>
            <person name="Lauersen K.J."/>
            <person name="Blifernez-Klassen O."/>
            <person name="Kalinowski J."/>
            <person name="Goesmann A."/>
            <person name="Mussgnug J.H."/>
            <person name="Kruse O."/>
        </authorList>
    </citation>
    <scope>NUCLEOTIDE SEQUENCE [LARGE SCALE GENOMIC DNA]</scope>
    <source>
        <strain evidence="2 3">SAG 48.87</strain>
    </source>
</reference>
<organism evidence="2 3">
    <name type="scientific">Monoraphidium neglectum</name>
    <dbReference type="NCBI Taxonomy" id="145388"/>
    <lineage>
        <taxon>Eukaryota</taxon>
        <taxon>Viridiplantae</taxon>
        <taxon>Chlorophyta</taxon>
        <taxon>core chlorophytes</taxon>
        <taxon>Chlorophyceae</taxon>
        <taxon>CS clade</taxon>
        <taxon>Sphaeropleales</taxon>
        <taxon>Selenastraceae</taxon>
        <taxon>Monoraphidium</taxon>
    </lineage>
</organism>
<evidence type="ECO:0000256" key="1">
    <source>
        <dbReference type="SAM" id="SignalP"/>
    </source>
</evidence>
<accession>A0A0D2K8G9</accession>
<dbReference type="OrthoDB" id="535363at2759"/>
<evidence type="ECO:0000313" key="3">
    <source>
        <dbReference type="Proteomes" id="UP000054498"/>
    </source>
</evidence>
<feature type="signal peptide" evidence="1">
    <location>
        <begin position="1"/>
        <end position="29"/>
    </location>
</feature>
<dbReference type="STRING" id="145388.A0A0D2K8G9"/>
<sequence>MALKHKRFRYRLVHLVAPALRLVLAMVVAHPDSEKVRAQAAEFVEAHPDLLARVMVEAASPGSMAWAPGDEELEQAALAVQLVSGLPQLLALDPATGRPGALRRPLLALWPALCGDDARSASPIVARVRRGKEELLEGPARREHEERQQRLLALRCGLARQLRALVSPRGVAGGGGAATGPELLRCVGLHSQVRTAGAGAAGRVQQTGCERPGMISFC</sequence>
<dbReference type="AlphaFoldDB" id="A0A0D2K8G9"/>
<dbReference type="Proteomes" id="UP000054498">
    <property type="component" value="Unassembled WGS sequence"/>
</dbReference>